<evidence type="ECO:0000313" key="3">
    <source>
        <dbReference type="Proteomes" id="UP000066480"/>
    </source>
</evidence>
<keyword evidence="3" id="KW-1185">Reference proteome</keyword>
<name>A0A0K1JHB4_9MICO</name>
<protein>
    <recommendedName>
        <fullName evidence="4">AbiEi antitoxin C-terminal domain-containing protein</fullName>
    </recommendedName>
</protein>
<dbReference type="Proteomes" id="UP000066480">
    <property type="component" value="Chromosome"/>
</dbReference>
<evidence type="ECO:0000256" key="1">
    <source>
        <dbReference type="SAM" id="MobiDB-lite"/>
    </source>
</evidence>
<evidence type="ECO:0008006" key="4">
    <source>
        <dbReference type="Google" id="ProtNLM"/>
    </source>
</evidence>
<dbReference type="EMBL" id="CP011112">
    <property type="protein sequence ID" value="AKU15978.1"/>
    <property type="molecule type" value="Genomic_DNA"/>
</dbReference>
<dbReference type="KEGG" id="lmoi:VV02_09120"/>
<proteinExistence type="predicted"/>
<dbReference type="STRING" id="571913.VV02_09120"/>
<accession>A0A0K1JHB4</accession>
<gene>
    <name evidence="2" type="ORF">VV02_09120</name>
</gene>
<evidence type="ECO:0000313" key="2">
    <source>
        <dbReference type="EMBL" id="AKU15978.1"/>
    </source>
</evidence>
<feature type="region of interest" description="Disordered" evidence="1">
    <location>
        <begin position="286"/>
        <end position="305"/>
    </location>
</feature>
<organism evidence="2 3">
    <name type="scientific">Luteipulveratus mongoliensis</name>
    <dbReference type="NCBI Taxonomy" id="571913"/>
    <lineage>
        <taxon>Bacteria</taxon>
        <taxon>Bacillati</taxon>
        <taxon>Actinomycetota</taxon>
        <taxon>Actinomycetes</taxon>
        <taxon>Micrococcales</taxon>
        <taxon>Dermacoccaceae</taxon>
        <taxon>Luteipulveratus</taxon>
    </lineage>
</organism>
<reference evidence="2 3" key="1">
    <citation type="submission" date="2015-03" db="EMBL/GenBank/DDBJ databases">
        <title>Luteipulveratus halotolerans sp. nov., a novel actinobacterium (Dermacoccaceae) from Sarawak, Malaysia.</title>
        <authorList>
            <person name="Juboi H."/>
            <person name="Basik A."/>
            <person name="Shamsul S.S."/>
            <person name="Arnold P."/>
            <person name="Schmitt E.K."/>
            <person name="Sanglier J.-J."/>
            <person name="Yeo T."/>
        </authorList>
    </citation>
    <scope>NUCLEOTIDE SEQUENCE [LARGE SCALE GENOMIC DNA]</scope>
    <source>
        <strain evidence="2 3">MN07-A0370</strain>
    </source>
</reference>
<sequence>MVTTAQIWAGLDEYVGRPLLLARATILQLRHGWVLSHDSAAHLLGLAILRPHGPQVHVTRPGFTNTWSKNGVTHHLASFDATQIVQIDGLASLDRARTAVDIARERGVRHGLVACDSALRMGIARDELEHAHAIMRRWPGVRAARTCVELGDAGAENPNESLARELVLEAGIGVPETQFPVRTREGVKWCDLRVGNHVIEADGRTKYQSTDEGGVASKPADAVAWDERKRERLVRDRRLGVTRLYWEDYWGARRADAITRLRADHADSVARFGSTLPETMAREAEAIRRASPRTTPPKGALPGVG</sequence>
<dbReference type="AlphaFoldDB" id="A0A0K1JHB4"/>